<sequence length="185" mass="21015">RSNWRLTILMFIYGVCYSLAMLSFYTFLGIDKINVERGEISLEIAKFIYSNKLMGFLSICIIAPIIEEILFRGLIFRSLLKTNSLIMSVIISSAIFAFFHLNFKQGIIAFGLGLLSSVMYFYYGSIFYPIAIHMGHNSTVLLIAILIGTNFSNFFSLLMFFISLSLTVINTIIISCVKKRNLSTF</sequence>
<gene>
    <name evidence="3" type="ORF">SAMN05216240_2866</name>
</gene>
<dbReference type="Pfam" id="PF02517">
    <property type="entry name" value="Rce1-like"/>
    <property type="match status" value="1"/>
</dbReference>
<dbReference type="Proteomes" id="UP000196803">
    <property type="component" value="Unassembled WGS sequence"/>
</dbReference>
<organism evidence="3 4">
    <name type="scientific">Caldicellulosiruptor bescii</name>
    <name type="common">Anaerocellum thermophilum</name>
    <dbReference type="NCBI Taxonomy" id="31899"/>
    <lineage>
        <taxon>Bacteria</taxon>
        <taxon>Bacillati</taxon>
        <taxon>Bacillota</taxon>
        <taxon>Bacillota incertae sedis</taxon>
        <taxon>Caldicellulosiruptorales</taxon>
        <taxon>Caldicellulosiruptoraceae</taxon>
        <taxon>Caldicellulosiruptor</taxon>
    </lineage>
</organism>
<feature type="domain" description="CAAX prenyl protease 2/Lysostaphin resistance protein A-like" evidence="2">
    <location>
        <begin position="52"/>
        <end position="138"/>
    </location>
</feature>
<evidence type="ECO:0000256" key="1">
    <source>
        <dbReference type="SAM" id="Phobius"/>
    </source>
</evidence>
<comment type="caution">
    <text evidence="3">The sequence shown here is derived from an EMBL/GenBank/DDBJ whole genome shotgun (WGS) entry which is preliminary data.</text>
</comment>
<protein>
    <recommendedName>
        <fullName evidence="2">CAAX prenyl protease 2/Lysostaphin resistance protein A-like domain-containing protein</fullName>
    </recommendedName>
</protein>
<feature type="non-terminal residue" evidence="3">
    <location>
        <position position="1"/>
    </location>
</feature>
<dbReference type="PANTHER" id="PTHR36435">
    <property type="entry name" value="SLR1288 PROTEIN"/>
    <property type="match status" value="1"/>
</dbReference>
<dbReference type="RefSeq" id="WP_256970583.1">
    <property type="nucleotide sequence ID" value="NZ_FXXC01000001.1"/>
</dbReference>
<feature type="transmembrane region" description="Helical" evidence="1">
    <location>
        <begin position="48"/>
        <end position="71"/>
    </location>
</feature>
<keyword evidence="1" id="KW-1133">Transmembrane helix</keyword>
<keyword evidence="1" id="KW-0812">Transmembrane</keyword>
<feature type="transmembrane region" description="Helical" evidence="1">
    <location>
        <begin position="154"/>
        <end position="177"/>
    </location>
</feature>
<evidence type="ECO:0000313" key="3">
    <source>
        <dbReference type="EMBL" id="SMR95845.1"/>
    </source>
</evidence>
<dbReference type="InterPro" id="IPR003675">
    <property type="entry name" value="Rce1/LyrA-like_dom"/>
</dbReference>
<feature type="transmembrane region" description="Helical" evidence="1">
    <location>
        <begin position="7"/>
        <end position="28"/>
    </location>
</feature>
<keyword evidence="4" id="KW-1185">Reference proteome</keyword>
<dbReference type="InterPro" id="IPR052710">
    <property type="entry name" value="CAAX_protease"/>
</dbReference>
<dbReference type="PANTHER" id="PTHR36435:SF1">
    <property type="entry name" value="CAAX AMINO TERMINAL PROTEASE FAMILY PROTEIN"/>
    <property type="match status" value="1"/>
</dbReference>
<dbReference type="EMBL" id="FXXC01000001">
    <property type="protein sequence ID" value="SMR95845.1"/>
    <property type="molecule type" value="Genomic_DNA"/>
</dbReference>
<proteinExistence type="predicted"/>
<feature type="transmembrane region" description="Helical" evidence="1">
    <location>
        <begin position="107"/>
        <end position="123"/>
    </location>
</feature>
<evidence type="ECO:0000313" key="4">
    <source>
        <dbReference type="Proteomes" id="UP000196803"/>
    </source>
</evidence>
<accession>A0ABY1SBS3</accession>
<reference evidence="3 4" key="1">
    <citation type="submission" date="2017-05" db="EMBL/GenBank/DDBJ databases">
        <authorList>
            <person name="Varghese N."/>
            <person name="Submissions S."/>
        </authorList>
    </citation>
    <scope>NUCLEOTIDE SEQUENCE [LARGE SCALE GENOMIC DNA]</scope>
    <source>
        <strain evidence="3 4">MACB1020</strain>
    </source>
</reference>
<evidence type="ECO:0000259" key="2">
    <source>
        <dbReference type="Pfam" id="PF02517"/>
    </source>
</evidence>
<keyword evidence="1" id="KW-0472">Membrane</keyword>
<name>A0ABY1SBS3_CALBS</name>
<feature type="transmembrane region" description="Helical" evidence="1">
    <location>
        <begin position="83"/>
        <end position="101"/>
    </location>
</feature>